<gene>
    <name evidence="1" type="ORF">LZT28_17160</name>
</gene>
<comment type="caution">
    <text evidence="1">The sequence shown here is derived from an EMBL/GenBank/DDBJ whole genome shotgun (WGS) entry which is preliminary data.</text>
</comment>
<reference evidence="1" key="1">
    <citation type="submission" date="2022-01" db="EMBL/GenBank/DDBJ databases">
        <title>Comparison of Fish pathogen Aeromonas spp.</title>
        <authorList>
            <person name="Dubey S."/>
            <person name="Sorum H."/>
            <person name="Munangandu H.M."/>
        </authorList>
    </citation>
    <scope>NUCLEOTIDE SEQUENCE</scope>
    <source>
        <strain evidence="1">SD/21-15</strain>
    </source>
</reference>
<sequence>MTMFVSYPFRVPATNAPLYWQSAYEPTHRFTYLQFHPEPNEDGIEIDASYAMEEDFSVSVFNERYQGTSLCFPIIPNASLPSIKALAHDAKLEAMLQRISDAYLSEFH</sequence>
<dbReference type="EMBL" id="JAJVCY010000039">
    <property type="protein sequence ID" value="MCV3289958.1"/>
    <property type="molecule type" value="Genomic_DNA"/>
</dbReference>
<evidence type="ECO:0000313" key="2">
    <source>
        <dbReference type="Proteomes" id="UP001208651"/>
    </source>
</evidence>
<protein>
    <submittedName>
        <fullName evidence="1">Uncharacterized protein</fullName>
    </submittedName>
</protein>
<dbReference type="AlphaFoldDB" id="A0AAW5RRU8"/>
<name>A0AAW5RRU8_AERME</name>
<evidence type="ECO:0000313" key="1">
    <source>
        <dbReference type="EMBL" id="MCV3289958.1"/>
    </source>
</evidence>
<feature type="non-terminal residue" evidence="1">
    <location>
        <position position="108"/>
    </location>
</feature>
<dbReference type="Proteomes" id="UP001208651">
    <property type="component" value="Unassembled WGS sequence"/>
</dbReference>
<organism evidence="1 2">
    <name type="scientific">Aeromonas media</name>
    <dbReference type="NCBI Taxonomy" id="651"/>
    <lineage>
        <taxon>Bacteria</taxon>
        <taxon>Pseudomonadati</taxon>
        <taxon>Pseudomonadota</taxon>
        <taxon>Gammaproteobacteria</taxon>
        <taxon>Aeromonadales</taxon>
        <taxon>Aeromonadaceae</taxon>
        <taxon>Aeromonas</taxon>
    </lineage>
</organism>
<proteinExistence type="predicted"/>
<accession>A0AAW5RRU8</accession>
<dbReference type="RefSeq" id="WP_263685774.1">
    <property type="nucleotide sequence ID" value="NZ_JAJVCY010000039.1"/>
</dbReference>